<proteinExistence type="predicted"/>
<reference evidence="4 5" key="1">
    <citation type="submission" date="2020-08" db="EMBL/GenBank/DDBJ databases">
        <title>Plant Genome Project.</title>
        <authorList>
            <person name="Zhang R.-G."/>
        </authorList>
    </citation>
    <scope>NUCLEOTIDE SEQUENCE [LARGE SCALE GENOMIC DNA]</scope>
    <source>
        <strain evidence="4">WSP0</strain>
        <tissue evidence="4">Leaf</tissue>
    </source>
</reference>
<comment type="caution">
    <text evidence="1">Lacks conserved residue(s) required for the propagation of feature annotation.</text>
</comment>
<name>A0AAV6HQN6_9ERIC</name>
<evidence type="ECO:0000313" key="4">
    <source>
        <dbReference type="EMBL" id="KAG5516330.1"/>
    </source>
</evidence>
<evidence type="ECO:0000259" key="3">
    <source>
        <dbReference type="PROSITE" id="PS51084"/>
    </source>
</evidence>
<dbReference type="EMBL" id="JACTNZ010000013">
    <property type="protein sequence ID" value="KAG5516330.1"/>
    <property type="molecule type" value="Genomic_DNA"/>
</dbReference>
<evidence type="ECO:0000313" key="5">
    <source>
        <dbReference type="Proteomes" id="UP000823749"/>
    </source>
</evidence>
<feature type="region of interest" description="Disordered" evidence="2">
    <location>
        <begin position="54"/>
        <end position="78"/>
    </location>
</feature>
<dbReference type="AlphaFoldDB" id="A0AAV6HQN6"/>
<dbReference type="SUPFAM" id="SSF54197">
    <property type="entry name" value="HIT-like"/>
    <property type="match status" value="1"/>
</dbReference>
<dbReference type="PRINTS" id="PR00332">
    <property type="entry name" value="HISTRIAD"/>
</dbReference>
<comment type="caution">
    <text evidence="4">The sequence shown here is derived from an EMBL/GenBank/DDBJ whole genome shotgun (WGS) entry which is preliminary data.</text>
</comment>
<dbReference type="GO" id="GO:0047627">
    <property type="term" value="F:adenylylsulfatase activity"/>
    <property type="evidence" value="ECO:0007669"/>
    <property type="project" value="UniProtKB-ARBA"/>
</dbReference>
<accession>A0AAV6HQN6</accession>
<feature type="domain" description="HIT" evidence="3">
    <location>
        <begin position="102"/>
        <end position="141"/>
    </location>
</feature>
<gene>
    <name evidence="4" type="ORF">RHGRI_037146</name>
</gene>
<dbReference type="PROSITE" id="PS51084">
    <property type="entry name" value="HIT_2"/>
    <property type="match status" value="1"/>
</dbReference>
<dbReference type="Pfam" id="PF01230">
    <property type="entry name" value="HIT"/>
    <property type="match status" value="1"/>
</dbReference>
<evidence type="ECO:0000256" key="2">
    <source>
        <dbReference type="SAM" id="MobiDB-lite"/>
    </source>
</evidence>
<protein>
    <recommendedName>
        <fullName evidence="3">HIT domain-containing protein</fullName>
    </recommendedName>
</protein>
<evidence type="ECO:0000256" key="1">
    <source>
        <dbReference type="PROSITE-ProRule" id="PRU00464"/>
    </source>
</evidence>
<dbReference type="Gene3D" id="3.30.428.10">
    <property type="entry name" value="HIT-like"/>
    <property type="match status" value="1"/>
</dbReference>
<dbReference type="PANTHER" id="PTHR23089">
    <property type="entry name" value="HISTIDINE TRIAD HIT PROTEIN"/>
    <property type="match status" value="1"/>
</dbReference>
<sequence length="252" mass="27804">MLSMSSFTFCGSLDLVRRSGLRILSRGISRITGPPWFQIRFFLLCACECGWTKRSMKHESPPSPSPATSTTALSMSRVSATHDEEASARAAAATADTGAPTIFDKIIAKEIPSSIVYEDEKVLAFRDINPQAPVHVLVIPKLRDGLTDLGKAEERHRDILGELLYAAKIVAEKEGILDGFRVVINSGPAAYSIFCLVFSEKQTKCKCYLKCKTMFDSLSLRSICLPSSLACSWWETDEMAAWLDQNQMPVDA</sequence>
<dbReference type="InterPro" id="IPR001310">
    <property type="entry name" value="Histidine_triad_HIT"/>
</dbReference>
<dbReference type="CDD" id="cd01276">
    <property type="entry name" value="PKCI_related"/>
    <property type="match status" value="1"/>
</dbReference>
<keyword evidence="5" id="KW-1185">Reference proteome</keyword>
<dbReference type="InterPro" id="IPR011146">
    <property type="entry name" value="HIT-like"/>
</dbReference>
<organism evidence="4 5">
    <name type="scientific">Rhododendron griersonianum</name>
    <dbReference type="NCBI Taxonomy" id="479676"/>
    <lineage>
        <taxon>Eukaryota</taxon>
        <taxon>Viridiplantae</taxon>
        <taxon>Streptophyta</taxon>
        <taxon>Embryophyta</taxon>
        <taxon>Tracheophyta</taxon>
        <taxon>Spermatophyta</taxon>
        <taxon>Magnoliopsida</taxon>
        <taxon>eudicotyledons</taxon>
        <taxon>Gunneridae</taxon>
        <taxon>Pentapetalae</taxon>
        <taxon>asterids</taxon>
        <taxon>Ericales</taxon>
        <taxon>Ericaceae</taxon>
        <taxon>Ericoideae</taxon>
        <taxon>Rhodoreae</taxon>
        <taxon>Rhododendron</taxon>
    </lineage>
</organism>
<dbReference type="Proteomes" id="UP000823749">
    <property type="component" value="Chromosome 13"/>
</dbReference>
<dbReference type="InterPro" id="IPR036265">
    <property type="entry name" value="HIT-like_sf"/>
</dbReference>